<dbReference type="ExpressionAtlas" id="M8ASZ5">
    <property type="expression patterns" value="baseline"/>
</dbReference>
<reference evidence="1" key="1">
    <citation type="submission" date="2015-06" db="UniProtKB">
        <authorList>
            <consortium name="EnsemblPlants"/>
        </authorList>
    </citation>
    <scope>IDENTIFICATION</scope>
</reference>
<accession>M8ASZ5</accession>
<protein>
    <submittedName>
        <fullName evidence="1">Uncharacterized protein</fullName>
    </submittedName>
</protein>
<dbReference type="AlphaFoldDB" id="M8ASZ5"/>
<sequence length="170" mass="19169">MVSSPLVAAGTQLGQLHIPRSRGQACRGRVCADVVTVSFSPVLLDPAIAHRRKAVVLDLLASFASQSRQQGREWPVGFTRNGTERLECCENLKLSRLDMRKLGLLLQKGMFYLRPGRDYDEAYEQPRRSSRKVRPSDEDGLWYVGERDVDRKATEFIARFHASASYVEAT</sequence>
<dbReference type="EnsemblPlants" id="EMT04790">
    <property type="protein sequence ID" value="EMT04790"/>
    <property type="gene ID" value="F775_00150"/>
</dbReference>
<proteinExistence type="predicted"/>
<evidence type="ECO:0000313" key="1">
    <source>
        <dbReference type="EnsemblPlants" id="EMT04790"/>
    </source>
</evidence>
<organism evidence="1">
    <name type="scientific">Aegilops tauschii</name>
    <name type="common">Tausch's goatgrass</name>
    <name type="synonym">Aegilops squarrosa</name>
    <dbReference type="NCBI Taxonomy" id="37682"/>
    <lineage>
        <taxon>Eukaryota</taxon>
        <taxon>Viridiplantae</taxon>
        <taxon>Streptophyta</taxon>
        <taxon>Embryophyta</taxon>
        <taxon>Tracheophyta</taxon>
        <taxon>Spermatophyta</taxon>
        <taxon>Magnoliopsida</taxon>
        <taxon>Liliopsida</taxon>
        <taxon>Poales</taxon>
        <taxon>Poaceae</taxon>
        <taxon>BOP clade</taxon>
        <taxon>Pooideae</taxon>
        <taxon>Triticodae</taxon>
        <taxon>Triticeae</taxon>
        <taxon>Triticinae</taxon>
        <taxon>Aegilops</taxon>
    </lineage>
</organism>
<dbReference type="PANTHER" id="PTHR33511">
    <property type="entry name" value="OS06G0632400 PROTEIN"/>
    <property type="match status" value="1"/>
</dbReference>
<name>M8ASZ5_AEGTA</name>